<reference evidence="1 2" key="1">
    <citation type="submission" date="2024-09" db="EMBL/GenBank/DDBJ databases">
        <title>Genome sequencing and assembly of Phytophthora oleae, isolate VK10A, causative agent of rot of olive drupes.</title>
        <authorList>
            <person name="Conti Taguali S."/>
            <person name="Riolo M."/>
            <person name="La Spada F."/>
            <person name="Cacciola S.O."/>
            <person name="Dionisio G."/>
        </authorList>
    </citation>
    <scope>NUCLEOTIDE SEQUENCE [LARGE SCALE GENOMIC DNA]</scope>
    <source>
        <strain evidence="1 2">VK10A</strain>
    </source>
</reference>
<sequence>MTTETPTIKSLPPLRVLSLRSVLPNYRAQGELWEKLFAFAKTHDVSAAGPTPTRKTVDRATWRWKCVSP</sequence>
<name>A0ABD3FHI5_9STRA</name>
<dbReference type="AlphaFoldDB" id="A0ABD3FHI5"/>
<protein>
    <submittedName>
        <fullName evidence="1">Uncharacterized protein</fullName>
    </submittedName>
</protein>
<evidence type="ECO:0000313" key="2">
    <source>
        <dbReference type="Proteomes" id="UP001632037"/>
    </source>
</evidence>
<accession>A0ABD3FHI5</accession>
<keyword evidence="2" id="KW-1185">Reference proteome</keyword>
<dbReference type="EMBL" id="JBIMZQ010000024">
    <property type="protein sequence ID" value="KAL3664459.1"/>
    <property type="molecule type" value="Genomic_DNA"/>
</dbReference>
<comment type="caution">
    <text evidence="1">The sequence shown here is derived from an EMBL/GenBank/DDBJ whole genome shotgun (WGS) entry which is preliminary data.</text>
</comment>
<organism evidence="1 2">
    <name type="scientific">Phytophthora oleae</name>
    <dbReference type="NCBI Taxonomy" id="2107226"/>
    <lineage>
        <taxon>Eukaryota</taxon>
        <taxon>Sar</taxon>
        <taxon>Stramenopiles</taxon>
        <taxon>Oomycota</taxon>
        <taxon>Peronosporomycetes</taxon>
        <taxon>Peronosporales</taxon>
        <taxon>Peronosporaceae</taxon>
        <taxon>Phytophthora</taxon>
    </lineage>
</organism>
<proteinExistence type="predicted"/>
<evidence type="ECO:0000313" key="1">
    <source>
        <dbReference type="EMBL" id="KAL3664459.1"/>
    </source>
</evidence>
<gene>
    <name evidence="1" type="ORF">V7S43_010779</name>
</gene>
<dbReference type="Proteomes" id="UP001632037">
    <property type="component" value="Unassembled WGS sequence"/>
</dbReference>